<dbReference type="EMBL" id="BLXT01008051">
    <property type="protein sequence ID" value="GFO45326.1"/>
    <property type="molecule type" value="Genomic_DNA"/>
</dbReference>
<keyword evidence="3" id="KW-1185">Reference proteome</keyword>
<gene>
    <name evidence="2" type="ORF">PoB_007183100</name>
</gene>
<accession>A0AAV4DN05</accession>
<dbReference type="Proteomes" id="UP000735302">
    <property type="component" value="Unassembled WGS sequence"/>
</dbReference>
<sequence length="79" mass="9021">MEDGKRYGGEKKAHYINSGGKGFIRDRRASGAVFSPLCNIERSASQWSLVPQGIKREQQQHHHQHCTTKEDKKEENVTL</sequence>
<feature type="compositionally biased region" description="Basic and acidic residues" evidence="1">
    <location>
        <begin position="67"/>
        <end position="79"/>
    </location>
</feature>
<feature type="region of interest" description="Disordered" evidence="1">
    <location>
        <begin position="53"/>
        <end position="79"/>
    </location>
</feature>
<evidence type="ECO:0000313" key="2">
    <source>
        <dbReference type="EMBL" id="GFO45326.1"/>
    </source>
</evidence>
<evidence type="ECO:0000313" key="3">
    <source>
        <dbReference type="Proteomes" id="UP000735302"/>
    </source>
</evidence>
<protein>
    <submittedName>
        <fullName evidence="2">Uncharacterized protein</fullName>
    </submittedName>
</protein>
<feature type="compositionally biased region" description="Basic and acidic residues" evidence="1">
    <location>
        <begin position="1"/>
        <end position="13"/>
    </location>
</feature>
<organism evidence="2 3">
    <name type="scientific">Plakobranchus ocellatus</name>
    <dbReference type="NCBI Taxonomy" id="259542"/>
    <lineage>
        <taxon>Eukaryota</taxon>
        <taxon>Metazoa</taxon>
        <taxon>Spiralia</taxon>
        <taxon>Lophotrochozoa</taxon>
        <taxon>Mollusca</taxon>
        <taxon>Gastropoda</taxon>
        <taxon>Heterobranchia</taxon>
        <taxon>Euthyneura</taxon>
        <taxon>Panpulmonata</taxon>
        <taxon>Sacoglossa</taxon>
        <taxon>Placobranchoidea</taxon>
        <taxon>Plakobranchidae</taxon>
        <taxon>Plakobranchus</taxon>
    </lineage>
</organism>
<dbReference type="AlphaFoldDB" id="A0AAV4DN05"/>
<reference evidence="2 3" key="1">
    <citation type="journal article" date="2021" name="Elife">
        <title>Chloroplast acquisition without the gene transfer in kleptoplastic sea slugs, Plakobranchus ocellatus.</title>
        <authorList>
            <person name="Maeda T."/>
            <person name="Takahashi S."/>
            <person name="Yoshida T."/>
            <person name="Shimamura S."/>
            <person name="Takaki Y."/>
            <person name="Nagai Y."/>
            <person name="Toyoda A."/>
            <person name="Suzuki Y."/>
            <person name="Arimoto A."/>
            <person name="Ishii H."/>
            <person name="Satoh N."/>
            <person name="Nishiyama T."/>
            <person name="Hasebe M."/>
            <person name="Maruyama T."/>
            <person name="Minagawa J."/>
            <person name="Obokata J."/>
            <person name="Shigenobu S."/>
        </authorList>
    </citation>
    <scope>NUCLEOTIDE SEQUENCE [LARGE SCALE GENOMIC DNA]</scope>
</reference>
<proteinExistence type="predicted"/>
<comment type="caution">
    <text evidence="2">The sequence shown here is derived from an EMBL/GenBank/DDBJ whole genome shotgun (WGS) entry which is preliminary data.</text>
</comment>
<name>A0AAV4DN05_9GAST</name>
<evidence type="ECO:0000256" key="1">
    <source>
        <dbReference type="SAM" id="MobiDB-lite"/>
    </source>
</evidence>
<feature type="region of interest" description="Disordered" evidence="1">
    <location>
        <begin position="1"/>
        <end position="22"/>
    </location>
</feature>